<reference evidence="2" key="1">
    <citation type="journal article" date="2014" name="Int. J. Syst. Evol. Microbiol.">
        <title>Complete genome sequence of Corynebacterium casei LMG S-19264T (=DSM 44701T), isolated from a smear-ripened cheese.</title>
        <authorList>
            <consortium name="US DOE Joint Genome Institute (JGI-PGF)"/>
            <person name="Walter F."/>
            <person name="Albersmeier A."/>
            <person name="Kalinowski J."/>
            <person name="Ruckert C."/>
        </authorList>
    </citation>
    <scope>NUCLEOTIDE SEQUENCE</scope>
    <source>
        <strain evidence="2">KCTC 23224</strain>
    </source>
</reference>
<feature type="transmembrane region" description="Helical" evidence="1">
    <location>
        <begin position="39"/>
        <end position="57"/>
    </location>
</feature>
<dbReference type="AlphaFoldDB" id="A0A8J3CZ48"/>
<sequence>MKSWKRIKKISLYFIANLVVVLIVGKLIEHYIHGGPLGTGHYAAMFAASFWVNYSIVKK</sequence>
<organism evidence="2 3">
    <name type="scientific">Mongoliitalea lutea</name>
    <dbReference type="NCBI Taxonomy" id="849756"/>
    <lineage>
        <taxon>Bacteria</taxon>
        <taxon>Pseudomonadati</taxon>
        <taxon>Bacteroidota</taxon>
        <taxon>Cytophagia</taxon>
        <taxon>Cytophagales</taxon>
        <taxon>Cyclobacteriaceae</taxon>
        <taxon>Mongoliitalea</taxon>
    </lineage>
</organism>
<keyword evidence="1" id="KW-0472">Membrane</keyword>
<proteinExistence type="predicted"/>
<protein>
    <submittedName>
        <fullName evidence="2">Uncharacterized protein</fullName>
    </submittedName>
</protein>
<evidence type="ECO:0000256" key="1">
    <source>
        <dbReference type="SAM" id="Phobius"/>
    </source>
</evidence>
<dbReference type="EMBL" id="BMYF01000027">
    <property type="protein sequence ID" value="GHB51428.1"/>
    <property type="molecule type" value="Genomic_DNA"/>
</dbReference>
<keyword evidence="1" id="KW-0812">Transmembrane</keyword>
<reference evidence="2" key="2">
    <citation type="submission" date="2020-09" db="EMBL/GenBank/DDBJ databases">
        <authorList>
            <person name="Sun Q."/>
            <person name="Kim S."/>
        </authorList>
    </citation>
    <scope>NUCLEOTIDE SEQUENCE</scope>
    <source>
        <strain evidence="2">KCTC 23224</strain>
    </source>
</reference>
<keyword evidence="1" id="KW-1133">Transmembrane helix</keyword>
<evidence type="ECO:0000313" key="3">
    <source>
        <dbReference type="Proteomes" id="UP000642809"/>
    </source>
</evidence>
<gene>
    <name evidence="2" type="ORF">GCM10008106_35330</name>
</gene>
<name>A0A8J3CZ48_9BACT</name>
<evidence type="ECO:0000313" key="2">
    <source>
        <dbReference type="EMBL" id="GHB51428.1"/>
    </source>
</evidence>
<comment type="caution">
    <text evidence="2">The sequence shown here is derived from an EMBL/GenBank/DDBJ whole genome shotgun (WGS) entry which is preliminary data.</text>
</comment>
<keyword evidence="3" id="KW-1185">Reference proteome</keyword>
<dbReference type="Proteomes" id="UP000642809">
    <property type="component" value="Unassembled WGS sequence"/>
</dbReference>
<feature type="transmembrane region" description="Helical" evidence="1">
    <location>
        <begin position="12"/>
        <end position="33"/>
    </location>
</feature>
<accession>A0A8J3CZ48</accession>